<protein>
    <submittedName>
        <fullName evidence="1">Uncharacterized protein</fullName>
    </submittedName>
</protein>
<dbReference type="EMBL" id="CAAALY010244524">
    <property type="protein sequence ID" value="VEL32688.1"/>
    <property type="molecule type" value="Genomic_DNA"/>
</dbReference>
<evidence type="ECO:0000313" key="2">
    <source>
        <dbReference type="Proteomes" id="UP000784294"/>
    </source>
</evidence>
<evidence type="ECO:0000313" key="1">
    <source>
        <dbReference type="EMBL" id="VEL32688.1"/>
    </source>
</evidence>
<gene>
    <name evidence="1" type="ORF">PXEA_LOCUS26128</name>
</gene>
<keyword evidence="2" id="KW-1185">Reference proteome</keyword>
<dbReference type="Proteomes" id="UP000784294">
    <property type="component" value="Unassembled WGS sequence"/>
</dbReference>
<proteinExistence type="predicted"/>
<dbReference type="AlphaFoldDB" id="A0A3S5FFM3"/>
<organism evidence="1 2">
    <name type="scientific">Protopolystoma xenopodis</name>
    <dbReference type="NCBI Taxonomy" id="117903"/>
    <lineage>
        <taxon>Eukaryota</taxon>
        <taxon>Metazoa</taxon>
        <taxon>Spiralia</taxon>
        <taxon>Lophotrochozoa</taxon>
        <taxon>Platyhelminthes</taxon>
        <taxon>Monogenea</taxon>
        <taxon>Polyopisthocotylea</taxon>
        <taxon>Polystomatidea</taxon>
        <taxon>Polystomatidae</taxon>
        <taxon>Protopolystoma</taxon>
    </lineage>
</organism>
<accession>A0A3S5FFM3</accession>
<reference evidence="1" key="1">
    <citation type="submission" date="2018-11" db="EMBL/GenBank/DDBJ databases">
        <authorList>
            <consortium name="Pathogen Informatics"/>
        </authorList>
    </citation>
    <scope>NUCLEOTIDE SEQUENCE</scope>
</reference>
<comment type="caution">
    <text evidence="1">The sequence shown here is derived from an EMBL/GenBank/DDBJ whole genome shotgun (WGS) entry which is preliminary data.</text>
</comment>
<sequence length="109" mass="11815">MTSLTDDAGEAFGNVLSQWADAENYKYYGRVHRTRYVPQGPPDAPTKADVKTSGHDAFFPPHRFVGYFSHRAPQLVSSFGGAIRQDVVGDGKLTLPSGAKWSGLSEDGV</sequence>
<name>A0A3S5FFM3_9PLAT</name>